<reference evidence="2" key="1">
    <citation type="submission" date="2015-07" db="EMBL/GenBank/DDBJ databases">
        <authorList>
            <person name="Rodrigo-Torres Lidia"/>
            <person name="Arahal R.David."/>
        </authorList>
    </citation>
    <scope>NUCLEOTIDE SEQUENCE [LARGE SCALE GENOMIC DNA]</scope>
    <source>
        <strain evidence="2">CECT 5096</strain>
    </source>
</reference>
<sequence>MALDVSIIDRVFLLRSHILETRQLAKNCKVFICTNRTEERHVILKFRYVGNTQ</sequence>
<organism evidence="1 2">
    <name type="scientific">Roseibium album</name>
    <dbReference type="NCBI Taxonomy" id="311410"/>
    <lineage>
        <taxon>Bacteria</taxon>
        <taxon>Pseudomonadati</taxon>
        <taxon>Pseudomonadota</taxon>
        <taxon>Alphaproteobacteria</taxon>
        <taxon>Hyphomicrobiales</taxon>
        <taxon>Stappiaceae</taxon>
        <taxon>Roseibium</taxon>
    </lineage>
</organism>
<dbReference type="AlphaFoldDB" id="A0A0M7ARV1"/>
<dbReference type="Proteomes" id="UP000049983">
    <property type="component" value="Unassembled WGS sequence"/>
</dbReference>
<evidence type="ECO:0000313" key="1">
    <source>
        <dbReference type="EMBL" id="CTQ77848.1"/>
    </source>
</evidence>
<gene>
    <name evidence="1" type="ORF">LA5096_05313</name>
</gene>
<dbReference type="STRING" id="311410.LA5095_05295"/>
<proteinExistence type="predicted"/>
<dbReference type="EMBL" id="CXWC01000014">
    <property type="protein sequence ID" value="CTQ77848.1"/>
    <property type="molecule type" value="Genomic_DNA"/>
</dbReference>
<accession>A0A0M7ARV1</accession>
<protein>
    <submittedName>
        <fullName evidence="1">Uncharacterized protein</fullName>
    </submittedName>
</protein>
<evidence type="ECO:0000313" key="2">
    <source>
        <dbReference type="Proteomes" id="UP000049983"/>
    </source>
</evidence>
<keyword evidence="2" id="KW-1185">Reference proteome</keyword>
<name>A0A0M7ARV1_9HYPH</name>